<evidence type="ECO:0000256" key="7">
    <source>
        <dbReference type="ARBA" id="ARBA00023136"/>
    </source>
</evidence>
<name>A0ABD2PP52_9PLAT</name>
<sequence>LASHAGCYRLVDLTPTDPQVAESLQADLVDMTADALCSTLTAISSCCNKAVMEAERGCSLSHRVYSVRGVYRLCERDDLNERADLLSSACYNCVTWLAREYFVHLNHALVMVAAEFLGYIQSFSVTNSVGVDDIADRANYQWNVIILFLCMTLVTVKQYFMSPLVCYFPTTLSGANVESYITNMCWVEGTFPINLTSGKIPTMDREWNELGPTQMSELIL</sequence>
<keyword evidence="8 9" id="KW-0407">Ion channel</keyword>
<reference evidence="10 11" key="1">
    <citation type="submission" date="2024-11" db="EMBL/GenBank/DDBJ databases">
        <title>Adaptive evolution of stress response genes in parasites aligns with host niche diversity.</title>
        <authorList>
            <person name="Hahn C."/>
            <person name="Resl P."/>
        </authorList>
    </citation>
    <scope>NUCLEOTIDE SEQUENCE [LARGE SCALE GENOMIC DNA]</scope>
    <source>
        <strain evidence="10">EGGRZ-B1_66</strain>
        <tissue evidence="10">Body</tissue>
    </source>
</reference>
<evidence type="ECO:0000313" key="11">
    <source>
        <dbReference type="Proteomes" id="UP001626550"/>
    </source>
</evidence>
<accession>A0ABD2PP52</accession>
<evidence type="ECO:0000256" key="1">
    <source>
        <dbReference type="ARBA" id="ARBA00004651"/>
    </source>
</evidence>
<evidence type="ECO:0000313" key="10">
    <source>
        <dbReference type="EMBL" id="KAL3308662.1"/>
    </source>
</evidence>
<evidence type="ECO:0000256" key="9">
    <source>
        <dbReference type="RuleBase" id="RU010713"/>
    </source>
</evidence>
<gene>
    <name evidence="10" type="primary">INX2_11</name>
    <name evidence="9" type="synonym">inx</name>
    <name evidence="10" type="ORF">Ciccas_012802</name>
</gene>
<keyword evidence="3" id="KW-1003">Cell membrane</keyword>
<dbReference type="AlphaFoldDB" id="A0ABD2PP52"/>
<feature type="non-terminal residue" evidence="10">
    <location>
        <position position="1"/>
    </location>
</feature>
<dbReference type="InterPro" id="IPR000990">
    <property type="entry name" value="Innexin"/>
</dbReference>
<keyword evidence="5" id="KW-1133">Transmembrane helix</keyword>
<dbReference type="EMBL" id="JBJKFK010004889">
    <property type="protein sequence ID" value="KAL3308662.1"/>
    <property type="molecule type" value="Genomic_DNA"/>
</dbReference>
<keyword evidence="2 9" id="KW-0813">Transport</keyword>
<evidence type="ECO:0000256" key="8">
    <source>
        <dbReference type="ARBA" id="ARBA00023303"/>
    </source>
</evidence>
<keyword evidence="11" id="KW-1185">Reference proteome</keyword>
<evidence type="ECO:0000256" key="4">
    <source>
        <dbReference type="ARBA" id="ARBA00022692"/>
    </source>
</evidence>
<protein>
    <recommendedName>
        <fullName evidence="9">Innexin</fullName>
    </recommendedName>
</protein>
<comment type="function">
    <text evidence="9">Structural component of the gap junctions.</text>
</comment>
<dbReference type="GO" id="GO:0034220">
    <property type="term" value="P:monoatomic ion transmembrane transport"/>
    <property type="evidence" value="ECO:0007669"/>
    <property type="project" value="UniProtKB-KW"/>
</dbReference>
<keyword evidence="7" id="KW-0472">Membrane</keyword>
<dbReference type="Pfam" id="PF00876">
    <property type="entry name" value="Innexin"/>
    <property type="match status" value="1"/>
</dbReference>
<keyword evidence="6 9" id="KW-0406">Ion transport</keyword>
<comment type="similarity">
    <text evidence="9">Belongs to the pannexin family.</text>
</comment>
<evidence type="ECO:0000256" key="2">
    <source>
        <dbReference type="ARBA" id="ARBA00022448"/>
    </source>
</evidence>
<organism evidence="10 11">
    <name type="scientific">Cichlidogyrus casuarinus</name>
    <dbReference type="NCBI Taxonomy" id="1844966"/>
    <lineage>
        <taxon>Eukaryota</taxon>
        <taxon>Metazoa</taxon>
        <taxon>Spiralia</taxon>
        <taxon>Lophotrochozoa</taxon>
        <taxon>Platyhelminthes</taxon>
        <taxon>Monogenea</taxon>
        <taxon>Monopisthocotylea</taxon>
        <taxon>Dactylogyridea</taxon>
        <taxon>Ancyrocephalidae</taxon>
        <taxon>Cichlidogyrus</taxon>
    </lineage>
</organism>
<evidence type="ECO:0000256" key="3">
    <source>
        <dbReference type="ARBA" id="ARBA00022475"/>
    </source>
</evidence>
<dbReference type="GO" id="GO:0005921">
    <property type="term" value="C:gap junction"/>
    <property type="evidence" value="ECO:0007669"/>
    <property type="project" value="UniProtKB-UniRule"/>
</dbReference>
<dbReference type="PROSITE" id="PS51013">
    <property type="entry name" value="PANNEXIN"/>
    <property type="match status" value="1"/>
</dbReference>
<dbReference type="PANTHER" id="PTHR11893:SF36">
    <property type="entry name" value="INNEXIN-5"/>
    <property type="match status" value="1"/>
</dbReference>
<comment type="subcellular location">
    <subcellularLocation>
        <location evidence="1 9">Cell membrane</location>
        <topology evidence="1 9">Multi-pass membrane protein</topology>
    </subcellularLocation>
</comment>
<evidence type="ECO:0000256" key="6">
    <source>
        <dbReference type="ARBA" id="ARBA00023065"/>
    </source>
</evidence>
<dbReference type="PANTHER" id="PTHR11893">
    <property type="entry name" value="INNEXIN"/>
    <property type="match status" value="1"/>
</dbReference>
<proteinExistence type="inferred from homology"/>
<evidence type="ECO:0000256" key="5">
    <source>
        <dbReference type="ARBA" id="ARBA00022989"/>
    </source>
</evidence>
<keyword evidence="4" id="KW-0812">Transmembrane</keyword>
<comment type="caution">
    <text evidence="10">The sequence shown here is derived from an EMBL/GenBank/DDBJ whole genome shotgun (WGS) entry which is preliminary data.</text>
</comment>
<dbReference type="GO" id="GO:0005886">
    <property type="term" value="C:plasma membrane"/>
    <property type="evidence" value="ECO:0007669"/>
    <property type="project" value="UniProtKB-SubCell"/>
</dbReference>
<dbReference type="Proteomes" id="UP001626550">
    <property type="component" value="Unassembled WGS sequence"/>
</dbReference>